<evidence type="ECO:0000256" key="1">
    <source>
        <dbReference type="SAM" id="MobiDB-lite"/>
    </source>
</evidence>
<reference evidence="2" key="1">
    <citation type="journal article" date="2022" name="bioRxiv">
        <title>Sequencing and chromosome-scale assembly of the giantPleurodeles waltlgenome.</title>
        <authorList>
            <person name="Brown T."/>
            <person name="Elewa A."/>
            <person name="Iarovenko S."/>
            <person name="Subramanian E."/>
            <person name="Araus A.J."/>
            <person name="Petzold A."/>
            <person name="Susuki M."/>
            <person name="Suzuki K.-i.T."/>
            <person name="Hayashi T."/>
            <person name="Toyoda A."/>
            <person name="Oliveira C."/>
            <person name="Osipova E."/>
            <person name="Leigh N.D."/>
            <person name="Simon A."/>
            <person name="Yun M.H."/>
        </authorList>
    </citation>
    <scope>NUCLEOTIDE SEQUENCE</scope>
    <source>
        <strain evidence="2">20211129_DDA</strain>
        <tissue evidence="2">Liver</tissue>
    </source>
</reference>
<sequence length="103" mass="11338">MSEPTRGLTAFPEARNLFVVLPSFLLLKLCKQKGLKADKGATKPDLPVGLRAFEEMQRSQPTSREDDVDDIEEEGVQTEDEERDDPGQGPKLPGEPNSTPADD</sequence>
<dbReference type="EMBL" id="JANPWB010000002">
    <property type="protein sequence ID" value="KAJ1211114.1"/>
    <property type="molecule type" value="Genomic_DNA"/>
</dbReference>
<gene>
    <name evidence="2" type="ORF">NDU88_006475</name>
</gene>
<name>A0AAV7WAQ8_PLEWA</name>
<feature type="region of interest" description="Disordered" evidence="1">
    <location>
        <begin position="36"/>
        <end position="103"/>
    </location>
</feature>
<feature type="compositionally biased region" description="Acidic residues" evidence="1">
    <location>
        <begin position="66"/>
        <end position="84"/>
    </location>
</feature>
<protein>
    <submittedName>
        <fullName evidence="2">Uncharacterized protein</fullName>
    </submittedName>
</protein>
<evidence type="ECO:0000313" key="2">
    <source>
        <dbReference type="EMBL" id="KAJ1211114.1"/>
    </source>
</evidence>
<comment type="caution">
    <text evidence="2">The sequence shown here is derived from an EMBL/GenBank/DDBJ whole genome shotgun (WGS) entry which is preliminary data.</text>
</comment>
<dbReference type="Proteomes" id="UP001066276">
    <property type="component" value="Chromosome 1_2"/>
</dbReference>
<accession>A0AAV7WAQ8</accession>
<organism evidence="2 3">
    <name type="scientific">Pleurodeles waltl</name>
    <name type="common">Iberian ribbed newt</name>
    <dbReference type="NCBI Taxonomy" id="8319"/>
    <lineage>
        <taxon>Eukaryota</taxon>
        <taxon>Metazoa</taxon>
        <taxon>Chordata</taxon>
        <taxon>Craniata</taxon>
        <taxon>Vertebrata</taxon>
        <taxon>Euteleostomi</taxon>
        <taxon>Amphibia</taxon>
        <taxon>Batrachia</taxon>
        <taxon>Caudata</taxon>
        <taxon>Salamandroidea</taxon>
        <taxon>Salamandridae</taxon>
        <taxon>Pleurodelinae</taxon>
        <taxon>Pleurodeles</taxon>
    </lineage>
</organism>
<evidence type="ECO:0000313" key="3">
    <source>
        <dbReference type="Proteomes" id="UP001066276"/>
    </source>
</evidence>
<keyword evidence="3" id="KW-1185">Reference proteome</keyword>
<proteinExistence type="predicted"/>
<dbReference type="AlphaFoldDB" id="A0AAV7WAQ8"/>